<reference evidence="1 2" key="1">
    <citation type="submission" date="2024-09" db="EMBL/GenBank/DDBJ databases">
        <authorList>
            <person name="Sun Q."/>
            <person name="Mori K."/>
        </authorList>
    </citation>
    <scope>NUCLEOTIDE SEQUENCE [LARGE SCALE GENOMIC DNA]</scope>
    <source>
        <strain evidence="1 2">CCM 7659</strain>
    </source>
</reference>
<name>A0ABV5JX44_9ACTN</name>
<dbReference type="EMBL" id="JBHMDY010000013">
    <property type="protein sequence ID" value="MFB9261299.1"/>
    <property type="molecule type" value="Genomic_DNA"/>
</dbReference>
<accession>A0ABV5JX44</accession>
<dbReference type="Proteomes" id="UP001589700">
    <property type="component" value="Unassembled WGS sequence"/>
</dbReference>
<organism evidence="1 2">
    <name type="scientific">Dietzia aerolata</name>
    <dbReference type="NCBI Taxonomy" id="595984"/>
    <lineage>
        <taxon>Bacteria</taxon>
        <taxon>Bacillati</taxon>
        <taxon>Actinomycetota</taxon>
        <taxon>Actinomycetes</taxon>
        <taxon>Mycobacteriales</taxon>
        <taxon>Dietziaceae</taxon>
        <taxon>Dietzia</taxon>
    </lineage>
</organism>
<comment type="caution">
    <text evidence="1">The sequence shown here is derived from an EMBL/GenBank/DDBJ whole genome shotgun (WGS) entry which is preliminary data.</text>
</comment>
<keyword evidence="2" id="KW-1185">Reference proteome</keyword>
<evidence type="ECO:0000313" key="2">
    <source>
        <dbReference type="Proteomes" id="UP001589700"/>
    </source>
</evidence>
<gene>
    <name evidence="1" type="ORF">ACFFVD_15990</name>
</gene>
<dbReference type="RefSeq" id="WP_338403463.1">
    <property type="nucleotide sequence ID" value="NZ_JAALDM010000015.1"/>
</dbReference>
<sequence>MTLHHLDVQPDDVAASELGYRVDFEPAPAALATAVLEHPHHPVSLRVAILGASHAVTVIVDGRDSITEEVSCRASTAGGGLPHAGETHTCPEGVHHLRGAVDAVPSGRFSAVVRELTDRAVNEPHVLAGRFPGAEGALTVVEARAHSRGWQWRTWHLYPADETVEAGGEIVTTESGFEMAFAGAVTEEVA</sequence>
<evidence type="ECO:0000313" key="1">
    <source>
        <dbReference type="EMBL" id="MFB9261299.1"/>
    </source>
</evidence>
<proteinExistence type="predicted"/>
<dbReference type="Pfam" id="PF10936">
    <property type="entry name" value="DUF2617"/>
    <property type="match status" value="1"/>
</dbReference>
<protein>
    <submittedName>
        <fullName evidence="1">DUF2617 family protein</fullName>
    </submittedName>
</protein>
<dbReference type="InterPro" id="IPR024486">
    <property type="entry name" value="DUF2617"/>
</dbReference>